<feature type="compositionally biased region" description="Basic and acidic residues" evidence="3">
    <location>
        <begin position="381"/>
        <end position="421"/>
    </location>
</feature>
<evidence type="ECO:0000313" key="4">
    <source>
        <dbReference type="EMBL" id="GFR42286.1"/>
    </source>
</evidence>
<comment type="caution">
    <text evidence="4">The sequence shown here is derived from an EMBL/GenBank/DDBJ whole genome shotgun (WGS) entry which is preliminary data.</text>
</comment>
<feature type="region of interest" description="Disordered" evidence="3">
    <location>
        <begin position="1390"/>
        <end position="1415"/>
    </location>
</feature>
<dbReference type="PANTHER" id="PTHR13681">
    <property type="entry name" value="SURVIVAL OF MOTOR NEURON-RELATED-SPLICING FACTOR 30-RELATED"/>
    <property type="match status" value="1"/>
</dbReference>
<gene>
    <name evidence="4" type="ORF">Agub_g3184</name>
</gene>
<feature type="compositionally biased region" description="Low complexity" evidence="3">
    <location>
        <begin position="422"/>
        <end position="432"/>
    </location>
</feature>
<feature type="compositionally biased region" description="Low complexity" evidence="3">
    <location>
        <begin position="1036"/>
        <end position="1065"/>
    </location>
</feature>
<evidence type="ECO:0000256" key="2">
    <source>
        <dbReference type="ARBA" id="ARBA00023242"/>
    </source>
</evidence>
<comment type="subcellular location">
    <subcellularLocation>
        <location evidence="1">Nucleus</location>
    </subcellularLocation>
</comment>
<feature type="region of interest" description="Disordered" evidence="3">
    <location>
        <begin position="1036"/>
        <end position="1084"/>
    </location>
</feature>
<keyword evidence="5" id="KW-1185">Reference proteome</keyword>
<accession>A0AAD3DLY1</accession>
<feature type="region of interest" description="Disordered" evidence="3">
    <location>
        <begin position="364"/>
        <end position="442"/>
    </location>
</feature>
<reference evidence="4 5" key="1">
    <citation type="journal article" date="2021" name="Sci. Rep.">
        <title>Genome sequencing of the multicellular alga Astrephomene provides insights into convergent evolution of germ-soma differentiation.</title>
        <authorList>
            <person name="Yamashita S."/>
            <person name="Yamamoto K."/>
            <person name="Matsuzaki R."/>
            <person name="Suzuki S."/>
            <person name="Yamaguchi H."/>
            <person name="Hirooka S."/>
            <person name="Minakuchi Y."/>
            <person name="Miyagishima S."/>
            <person name="Kawachi M."/>
            <person name="Toyoda A."/>
            <person name="Nozaki H."/>
        </authorList>
    </citation>
    <scope>NUCLEOTIDE SEQUENCE [LARGE SCALE GENOMIC DNA]</scope>
    <source>
        <strain evidence="4 5">NIES-4017</strain>
    </source>
</reference>
<keyword evidence="2" id="KW-0539">Nucleus</keyword>
<name>A0AAD3DLY1_9CHLO</name>
<organism evidence="4 5">
    <name type="scientific">Astrephomene gubernaculifera</name>
    <dbReference type="NCBI Taxonomy" id="47775"/>
    <lineage>
        <taxon>Eukaryota</taxon>
        <taxon>Viridiplantae</taxon>
        <taxon>Chlorophyta</taxon>
        <taxon>core chlorophytes</taxon>
        <taxon>Chlorophyceae</taxon>
        <taxon>CS clade</taxon>
        <taxon>Chlamydomonadales</taxon>
        <taxon>Astrephomenaceae</taxon>
        <taxon>Astrephomene</taxon>
    </lineage>
</organism>
<feature type="compositionally biased region" description="Gly residues" evidence="3">
    <location>
        <begin position="544"/>
        <end position="567"/>
    </location>
</feature>
<feature type="region of interest" description="Disordered" evidence="3">
    <location>
        <begin position="2146"/>
        <end position="2188"/>
    </location>
</feature>
<feature type="compositionally biased region" description="Polar residues" evidence="3">
    <location>
        <begin position="34"/>
        <end position="52"/>
    </location>
</feature>
<protein>
    <submittedName>
        <fullName evidence="4">Uncharacterized protein</fullName>
    </submittedName>
</protein>
<dbReference type="GO" id="GO:0005634">
    <property type="term" value="C:nucleus"/>
    <property type="evidence" value="ECO:0007669"/>
    <property type="project" value="UniProtKB-SubCell"/>
</dbReference>
<proteinExistence type="predicted"/>
<dbReference type="EMBL" id="BMAR01000003">
    <property type="protein sequence ID" value="GFR42286.1"/>
    <property type="molecule type" value="Genomic_DNA"/>
</dbReference>
<feature type="region of interest" description="Disordered" evidence="3">
    <location>
        <begin position="1143"/>
        <end position="1162"/>
    </location>
</feature>
<evidence type="ECO:0000313" key="5">
    <source>
        <dbReference type="Proteomes" id="UP001054857"/>
    </source>
</evidence>
<sequence>MTSRPHDPRAKGIGPSTSWHASSPPTPIWVPTQGCASSSALSPLTSNGTVKQGTRAPFTPSATALSYTSSPLRPNTRTSPSTIPTVCNSAQLQRPSGAPSTGYNSDMRTIHNLSKADSCRKVIRLLQERSGAAAVAFVNPAALQALARCMVLTASGAAEQPGQQQQQQQQQKRAAAAERLRGDELQDVQDTVDRLLSELHGRTAVLSFPQLVDVLSALVVLLPALRWKPRDPRVITDIAARLPAAAAASNSLTMIPLCEVCKGFLSLAQLMYNPSMRADFGRVPELGTQAGAFLRSEVFEGVNVSKRMKDADLETMAMAVELSMAYKTPASASFVDSMTYRVKGVLADITTAAEEAATKAVAAAEVKGQQRKPGQPAAGGADKDSSTGSSARDEQAAADAHDDGSRRDSADRDRSTARRDSSSPSSRNTSTTFGSTMATLDAKGGLDAPSLARLLEAWCRCKPNQAHSPNQTWLTQMAAVVLRSQDPAASSRRQELRTALQEVVSRLPRLRRDMQAAEARLQTAKRKRRAAAAAAAAEAREAGGSSGRGGGRAGARGRGARGGGRGRSGAVTSEAKDEGSDRAKKKGASGPPGQAHDRSQCGHDKEEKEEVAVDDVESAEAASERAKAALAEAEAQLAAVRAGLADLGVAAVAVRQLEDGRLVSLLAAVRERMGESSGKEVCEAAEKVLAARLEKMHPLLLARTLSLLVGMGHSPERELITSALRVLQPHLSTLPSSDATSLLVALHKARYVPPLSGRISREDMVGRIARYKGDFPGADWLAVLLRTCADWGVPYPPDLFRDLENEVQERVLGSLPLSAMGDCVSSVTKARKQSGAFRTFNTEGGERIRSSLLEGWVLPLARLRQPLRCEDLFFMALGDFMATRHTTSTAGPAQGPQTGPQRLDERRAALLLDCFAANAAQAAGPAAAAGSQSWPLTTGQRQALEELLAAVLTQPPGSPGERAPLLLAAGRALRVIACKMSWGPNDPFLGAHPPDGRRPSSLLLPAVEGLMRLNPSAEHLASAAQALFVELQWKEPQTQTQTQQPQAEATQTQPQPTASPSTQQQRSSGSNKRTKQQQQGQQQQEALPLLVRMLDAAAPTLSGCRPESYAYLLAACCAAGHQPPLPWLASLYRAAAAELSSRSAAREGEGDDSGAASAAAAAGGGGGGVTAEALGLLLNALTEMERAMGERAERAQRDTAAGGYAAARAALLQAMATAMLRDPALRVLAAQPDTFTLAVRQLAVLGLRPPTGWLPQYLAAVQGLMTSMSLTGLAYTAEGLALLHAAPPNVFIDILLTQVGTRNAVGAADPFLRGLLLGGVHALWHASAARERERGLPLSKAARETWAGVHVAFVADTRQGNALPRYSPSQLVLVVAAVVAYELSRSPAAATPAAATSTTTTGGSSSARGGGGGGAAGAGADIGSGLAFTGKVEGEWLEDCCMSLLSGRSSSGAAFPPPPSLLIDLLRLASRVLRGSADGSIVRLAPAAAEEPEGDDADTAGGGGGGGFSNSTAGLVVRYVRLSLLDIAHAAKRRAADMPSRAEWDALLRAAMAARIDPAAPVLEVYTSSLVQAGIERARGAVQTLATAAAAAAAADAKAKAKEKEKEKGRRIHVDSAGVVHEAAPVPDEEDEGAAALAAVGREQLRMAWSELETGLRDVLLPVLPWLPAAEQLQALREGLLDQGPAALQAASSSQLALMCTLCTQAGPQAGPQGWWVGVRAELEGRRLPPLSAEAPEAAEVGEGEAGGLSAWRGAGVGGKKEGPALFESAADLAAVCYGLEAAGCEVPEAAGRWLRRLLHQKAVLGAGGVDVRKRRGMVLPALQLLWTAHRFGCLAEVPDKVWATAYGSGGPWVTGLDRLQAWQLQQLVVIYAQRDRAGSLWKDVKGVSTPPPWFTLSWMAGLSAAYGRGHQEQEQEEQQQQQEEPPLQHQLLAGRRRQGGGRSPPSPSLVAAWAIAYCAPNAPNEQAASRWEPLVAAALRGLAEEVPLGDMVPLLRGLKRGGFVGSLPQLRLQQLMGRLLEGPAAGGSGEAEEARQGGAVVTAMSGLGGSGEGACASRLADLQAQGVLELLLAILAVCPLDADRTAALEPLFAVLVPYAEEELYGVAVPERLCRTVLAASMRQPPATADVVAEAASAAVVAAITGHQQASEKQHPPQPQQHLSQQRRKPKQQRISNQLDVSSSSNSCCTDPARVGSGLLSQLPATALAPLAAALIGSAGMRPVPRSAAAVLLRLLSMKPVVDQLSYSDIEQAVNHNLVDSGLPMCDATASALTSKLQVGRRRSSPAVDAVLWAEQLRRCGASAVLLQRALLGLRTTPLDELSGNEVLLLRKLLASGVREELAILERPRHTADALVAALEGLKGGGAGGGGPPTEGPVGQFAEVADLLLSSFGRTIRRRGAGLAEVTEAVQLACELIRRLDGLDCPQFYAHKVSLTDRWVQYLELPSLAAMVREDPQQLWRFLDGAYNLGEGRRLGGKWVKRKQRTDRVIRRHHAACEPEESMNE</sequence>
<feature type="compositionally biased region" description="Basic and acidic residues" evidence="3">
    <location>
        <begin position="595"/>
        <end position="611"/>
    </location>
</feature>
<feature type="compositionally biased region" description="Low complexity" evidence="3">
    <location>
        <begin position="1390"/>
        <end position="1407"/>
    </location>
</feature>
<feature type="region of interest" description="Disordered" evidence="3">
    <location>
        <begin position="531"/>
        <end position="619"/>
    </location>
</feature>
<feature type="compositionally biased region" description="Basic and acidic residues" evidence="3">
    <location>
        <begin position="1"/>
        <end position="10"/>
    </location>
</feature>
<feature type="region of interest" description="Disordered" evidence="3">
    <location>
        <begin position="1"/>
        <end position="106"/>
    </location>
</feature>
<evidence type="ECO:0000256" key="1">
    <source>
        <dbReference type="ARBA" id="ARBA00004123"/>
    </source>
</evidence>
<evidence type="ECO:0000256" key="3">
    <source>
        <dbReference type="SAM" id="MobiDB-lite"/>
    </source>
</evidence>
<dbReference type="PANTHER" id="PTHR13681:SF24">
    <property type="entry name" value="TUDOR DOMAIN-CONTAINING PROTEIN 3"/>
    <property type="match status" value="1"/>
</dbReference>
<dbReference type="Proteomes" id="UP001054857">
    <property type="component" value="Unassembled WGS sequence"/>
</dbReference>
<feature type="compositionally biased region" description="Polar residues" evidence="3">
    <location>
        <begin position="60"/>
        <end position="106"/>
    </location>
</feature>